<dbReference type="Pfam" id="PF14214">
    <property type="entry name" value="Helitron_like_N"/>
    <property type="match status" value="1"/>
</dbReference>
<dbReference type="EMBL" id="JH795862">
    <property type="protein sequence ID" value="EJU02133.1"/>
    <property type="molecule type" value="Genomic_DNA"/>
</dbReference>
<evidence type="ECO:0000313" key="3">
    <source>
        <dbReference type="Proteomes" id="UP000030653"/>
    </source>
</evidence>
<organism evidence="2 3">
    <name type="scientific">Dacryopinax primogenitus (strain DJM 731)</name>
    <name type="common">Brown rot fungus</name>
    <dbReference type="NCBI Taxonomy" id="1858805"/>
    <lineage>
        <taxon>Eukaryota</taxon>
        <taxon>Fungi</taxon>
        <taxon>Dikarya</taxon>
        <taxon>Basidiomycota</taxon>
        <taxon>Agaricomycotina</taxon>
        <taxon>Dacrymycetes</taxon>
        <taxon>Dacrymycetales</taxon>
        <taxon>Dacrymycetaceae</taxon>
        <taxon>Dacryopinax</taxon>
    </lineage>
</organism>
<dbReference type="Proteomes" id="UP000030653">
    <property type="component" value="Unassembled WGS sequence"/>
</dbReference>
<feature type="non-terminal residue" evidence="2">
    <location>
        <position position="1"/>
    </location>
</feature>
<dbReference type="InterPro" id="IPR025476">
    <property type="entry name" value="Helitron_helicase-like"/>
</dbReference>
<proteinExistence type="predicted"/>
<name>M5GD47_DACPD</name>
<feature type="domain" description="Helitron helicase-like" evidence="1">
    <location>
        <begin position="2"/>
        <end position="113"/>
    </location>
</feature>
<dbReference type="HOGENOM" id="CLU_080483_2_1_1"/>
<keyword evidence="3" id="KW-1185">Reference proteome</keyword>
<evidence type="ECO:0000259" key="1">
    <source>
        <dbReference type="Pfam" id="PF14214"/>
    </source>
</evidence>
<dbReference type="RefSeq" id="XP_040629030.1">
    <property type="nucleotide sequence ID" value="XM_040775046.1"/>
</dbReference>
<accession>M5GD47</accession>
<dbReference type="GeneID" id="63690108"/>
<dbReference type="AlphaFoldDB" id="M5GD47"/>
<dbReference type="STRING" id="1858805.M5GD47"/>
<evidence type="ECO:0000313" key="2">
    <source>
        <dbReference type="EMBL" id="EJU02133.1"/>
    </source>
</evidence>
<reference evidence="2 3" key="1">
    <citation type="journal article" date="2012" name="Science">
        <title>The Paleozoic origin of enzymatic lignin decomposition reconstructed from 31 fungal genomes.</title>
        <authorList>
            <person name="Floudas D."/>
            <person name="Binder M."/>
            <person name="Riley R."/>
            <person name="Barry K."/>
            <person name="Blanchette R.A."/>
            <person name="Henrissat B."/>
            <person name="Martinez A.T."/>
            <person name="Otillar R."/>
            <person name="Spatafora J.W."/>
            <person name="Yadav J.S."/>
            <person name="Aerts A."/>
            <person name="Benoit I."/>
            <person name="Boyd A."/>
            <person name="Carlson A."/>
            <person name="Copeland A."/>
            <person name="Coutinho P.M."/>
            <person name="de Vries R.P."/>
            <person name="Ferreira P."/>
            <person name="Findley K."/>
            <person name="Foster B."/>
            <person name="Gaskell J."/>
            <person name="Glotzer D."/>
            <person name="Gorecki P."/>
            <person name="Heitman J."/>
            <person name="Hesse C."/>
            <person name="Hori C."/>
            <person name="Igarashi K."/>
            <person name="Jurgens J.A."/>
            <person name="Kallen N."/>
            <person name="Kersten P."/>
            <person name="Kohler A."/>
            <person name="Kuees U."/>
            <person name="Kumar T.K.A."/>
            <person name="Kuo A."/>
            <person name="LaButti K."/>
            <person name="Larrondo L.F."/>
            <person name="Lindquist E."/>
            <person name="Ling A."/>
            <person name="Lombard V."/>
            <person name="Lucas S."/>
            <person name="Lundell T."/>
            <person name="Martin R."/>
            <person name="McLaughlin D.J."/>
            <person name="Morgenstern I."/>
            <person name="Morin E."/>
            <person name="Murat C."/>
            <person name="Nagy L.G."/>
            <person name="Nolan M."/>
            <person name="Ohm R.A."/>
            <person name="Patyshakuliyeva A."/>
            <person name="Rokas A."/>
            <person name="Ruiz-Duenas F.J."/>
            <person name="Sabat G."/>
            <person name="Salamov A."/>
            <person name="Samejima M."/>
            <person name="Schmutz J."/>
            <person name="Slot J.C."/>
            <person name="St John F."/>
            <person name="Stenlid J."/>
            <person name="Sun H."/>
            <person name="Sun S."/>
            <person name="Syed K."/>
            <person name="Tsang A."/>
            <person name="Wiebenga A."/>
            <person name="Young D."/>
            <person name="Pisabarro A."/>
            <person name="Eastwood D.C."/>
            <person name="Martin F."/>
            <person name="Cullen D."/>
            <person name="Grigoriev I.V."/>
            <person name="Hibbett D.S."/>
        </authorList>
    </citation>
    <scope>NUCLEOTIDE SEQUENCE [LARGE SCALE GENOMIC DNA]</scope>
    <source>
        <strain evidence="2 3">DJM-731 SS1</strain>
    </source>
</reference>
<gene>
    <name evidence="2" type="ORF">DACRYDRAFT_51561</name>
</gene>
<sequence length="211" mass="23810">SKICSLIYQLGSPVFFITITPCDMDGSLCQLAIKGINSYGVLSMGTTPHSQFNRAMGIAHNPAVAASVFHHTMVWFCNIILHIGKGPGLFGNCTGWYGMVEAQGHSMLHCHMFIWVEGNPTLHMLRKMMLTNSNFQERMIQWLKHIIHTELPRQTEVVPEPNGPVLPPKLNVNAVDPWTMAIPDLSQCTEWSTMFCDCVHTLVEWNNWHVH</sequence>
<protein>
    <recommendedName>
        <fullName evidence="1">Helitron helicase-like domain-containing protein</fullName>
    </recommendedName>
</protein>
<dbReference type="OrthoDB" id="3267861at2759"/>